<evidence type="ECO:0000313" key="2">
    <source>
        <dbReference type="Proteomes" id="UP000277204"/>
    </source>
</evidence>
<dbReference type="Proteomes" id="UP000277204">
    <property type="component" value="Unassembled WGS sequence"/>
</dbReference>
<proteinExistence type="predicted"/>
<gene>
    <name evidence="1" type="ORF">SMRZ_LOCUS21208</name>
</gene>
<name>A0A183MYT3_9TREM</name>
<dbReference type="EMBL" id="UZAI01018618">
    <property type="protein sequence ID" value="VDP38657.1"/>
    <property type="molecule type" value="Genomic_DNA"/>
</dbReference>
<accession>A0A183MYT3</accession>
<sequence>QVEDSLQNAEQRLNQASLKAKLAHDKAANAVAEFKKEEQEAEKALSEAKVQLEFTVSALREKNSLKETLRLEAEELSKELNTLKNQFTTLGHDTLDECLKLIAPNG</sequence>
<keyword evidence="2" id="KW-1185">Reference proteome</keyword>
<organism evidence="1 2">
    <name type="scientific">Schistosoma margrebowiei</name>
    <dbReference type="NCBI Taxonomy" id="48269"/>
    <lineage>
        <taxon>Eukaryota</taxon>
        <taxon>Metazoa</taxon>
        <taxon>Spiralia</taxon>
        <taxon>Lophotrochozoa</taxon>
        <taxon>Platyhelminthes</taxon>
        <taxon>Trematoda</taxon>
        <taxon>Digenea</taxon>
        <taxon>Strigeidida</taxon>
        <taxon>Schistosomatoidea</taxon>
        <taxon>Schistosomatidae</taxon>
        <taxon>Schistosoma</taxon>
    </lineage>
</organism>
<reference evidence="1 2" key="1">
    <citation type="submission" date="2018-11" db="EMBL/GenBank/DDBJ databases">
        <authorList>
            <consortium name="Pathogen Informatics"/>
        </authorList>
    </citation>
    <scope>NUCLEOTIDE SEQUENCE [LARGE SCALE GENOMIC DNA]</scope>
    <source>
        <strain evidence="1 2">Zambia</strain>
    </source>
</reference>
<protein>
    <submittedName>
        <fullName evidence="1">Uncharacterized protein</fullName>
    </submittedName>
</protein>
<feature type="non-terminal residue" evidence="1">
    <location>
        <position position="1"/>
    </location>
</feature>
<evidence type="ECO:0000313" key="1">
    <source>
        <dbReference type="EMBL" id="VDP38657.1"/>
    </source>
</evidence>
<dbReference type="STRING" id="48269.A0A183MYT3"/>
<dbReference type="AlphaFoldDB" id="A0A183MYT3"/>